<feature type="transmembrane region" description="Helical" evidence="6">
    <location>
        <begin position="52"/>
        <end position="75"/>
    </location>
</feature>
<feature type="transmembrane region" description="Helical" evidence="6">
    <location>
        <begin position="82"/>
        <end position="101"/>
    </location>
</feature>
<dbReference type="PANTHER" id="PTHR32196:SF69">
    <property type="entry name" value="BRANCHED-CHAIN AMINO ACID TRANSPORT SYSTEM, PERMEASE PROTEIN"/>
    <property type="match status" value="1"/>
</dbReference>
<feature type="transmembrane region" description="Helical" evidence="6">
    <location>
        <begin position="237"/>
        <end position="256"/>
    </location>
</feature>
<dbReference type="OrthoDB" id="9778389at2"/>
<reference evidence="7 8" key="2">
    <citation type="submission" date="2019-09" db="EMBL/GenBank/DDBJ databases">
        <title>Complete Genome Sequence and Methylome Analysis of free living Spirochaetas.</title>
        <authorList>
            <person name="Leshcheva N."/>
            <person name="Mikheeva N."/>
        </authorList>
    </citation>
    <scope>NUCLEOTIDE SEQUENCE [LARGE SCALE GENOMIC DNA]</scope>
    <source>
        <strain evidence="7 8">P</strain>
    </source>
</reference>
<dbReference type="RefSeq" id="WP_149569545.1">
    <property type="nucleotide sequence ID" value="NZ_CP035807.1"/>
</dbReference>
<keyword evidence="2" id="KW-1003">Cell membrane</keyword>
<evidence type="ECO:0000256" key="6">
    <source>
        <dbReference type="SAM" id="Phobius"/>
    </source>
</evidence>
<protein>
    <submittedName>
        <fullName evidence="7">ABC transporter permease</fullName>
    </submittedName>
</protein>
<feature type="transmembrane region" description="Helical" evidence="6">
    <location>
        <begin position="131"/>
        <end position="149"/>
    </location>
</feature>
<keyword evidence="5 6" id="KW-0472">Membrane</keyword>
<evidence type="ECO:0000256" key="4">
    <source>
        <dbReference type="ARBA" id="ARBA00022989"/>
    </source>
</evidence>
<dbReference type="Pfam" id="PF02653">
    <property type="entry name" value="BPD_transp_2"/>
    <property type="match status" value="1"/>
</dbReference>
<evidence type="ECO:0000313" key="7">
    <source>
        <dbReference type="EMBL" id="QEN06319.1"/>
    </source>
</evidence>
<dbReference type="GO" id="GO:0022857">
    <property type="term" value="F:transmembrane transporter activity"/>
    <property type="evidence" value="ECO:0007669"/>
    <property type="project" value="InterPro"/>
</dbReference>
<reference evidence="7 8" key="1">
    <citation type="submission" date="2019-02" db="EMBL/GenBank/DDBJ databases">
        <authorList>
            <person name="Fomenkov A."/>
            <person name="Dubinina G."/>
            <person name="Grabovich M."/>
            <person name="Vincze T."/>
            <person name="Roberts R.J."/>
        </authorList>
    </citation>
    <scope>NUCLEOTIDE SEQUENCE [LARGE SCALE GENOMIC DNA]</scope>
    <source>
        <strain evidence="7 8">P</strain>
    </source>
</reference>
<evidence type="ECO:0000256" key="3">
    <source>
        <dbReference type="ARBA" id="ARBA00022692"/>
    </source>
</evidence>
<feature type="transmembrane region" description="Helical" evidence="6">
    <location>
        <begin position="209"/>
        <end position="230"/>
    </location>
</feature>
<feature type="transmembrane region" description="Helical" evidence="6">
    <location>
        <begin position="5"/>
        <end position="26"/>
    </location>
</feature>
<sequence>MLEGIFVEGLIYGLLALGVFITFRVLDFPDLTVDGSFPLGAAVMAKSLLTGIPLPIAFLLAFISGGLAGLTTALIHNKLKVPSLLASILTMIMLYSINMRIMKAPFISLNRVPTLLTKFVELNKNFIDNRSISYLILFLIIIIITILLLNQFFHTDMGLTLGALGDNEQMIINQGMNPEHLKIIGLSLSNGLVAIAGGFIAQYQKFADINMGIGVVIIGLASVMIGELILKSNKILILLLRVVIGATIYRGILFLSRPLLVYPTDHKLFTGILIIVILTVTKFRKKGAENG</sequence>
<evidence type="ECO:0000256" key="1">
    <source>
        <dbReference type="ARBA" id="ARBA00004651"/>
    </source>
</evidence>
<gene>
    <name evidence="7" type="ORF">EW093_00425</name>
</gene>
<dbReference type="KEGG" id="sper:EW093_00425"/>
<evidence type="ECO:0000313" key="8">
    <source>
        <dbReference type="Proteomes" id="UP000323824"/>
    </source>
</evidence>
<comment type="subcellular location">
    <subcellularLocation>
        <location evidence="1">Cell membrane</location>
        <topology evidence="1">Multi-pass membrane protein</topology>
    </subcellularLocation>
</comment>
<dbReference type="CDD" id="cd06574">
    <property type="entry name" value="TM_PBP1_branched-chain-AA_like"/>
    <property type="match status" value="1"/>
</dbReference>
<dbReference type="InterPro" id="IPR001851">
    <property type="entry name" value="ABC_transp_permease"/>
</dbReference>
<feature type="transmembrane region" description="Helical" evidence="6">
    <location>
        <begin position="268"/>
        <end position="284"/>
    </location>
</feature>
<dbReference type="EMBL" id="CP035807">
    <property type="protein sequence ID" value="QEN06319.1"/>
    <property type="molecule type" value="Genomic_DNA"/>
</dbReference>
<dbReference type="Proteomes" id="UP000323824">
    <property type="component" value="Chromosome"/>
</dbReference>
<dbReference type="PANTHER" id="PTHR32196">
    <property type="entry name" value="ABC TRANSPORTER PERMEASE PROTEIN YPHD-RELATED-RELATED"/>
    <property type="match status" value="1"/>
</dbReference>
<dbReference type="AlphaFoldDB" id="A0A5C1QGW1"/>
<keyword evidence="8" id="KW-1185">Reference proteome</keyword>
<organism evidence="7 8">
    <name type="scientific">Thiospirochaeta perfilievii</name>
    <dbReference type="NCBI Taxonomy" id="252967"/>
    <lineage>
        <taxon>Bacteria</taxon>
        <taxon>Pseudomonadati</taxon>
        <taxon>Spirochaetota</taxon>
        <taxon>Spirochaetia</taxon>
        <taxon>Spirochaetales</taxon>
        <taxon>Spirochaetaceae</taxon>
        <taxon>Thiospirochaeta</taxon>
    </lineage>
</organism>
<proteinExistence type="predicted"/>
<name>A0A5C1QGW1_9SPIO</name>
<feature type="transmembrane region" description="Helical" evidence="6">
    <location>
        <begin position="183"/>
        <end position="203"/>
    </location>
</feature>
<keyword evidence="3 6" id="KW-0812">Transmembrane</keyword>
<evidence type="ECO:0000256" key="5">
    <source>
        <dbReference type="ARBA" id="ARBA00023136"/>
    </source>
</evidence>
<accession>A0A5C1QGW1</accession>
<keyword evidence="4 6" id="KW-1133">Transmembrane helix</keyword>
<evidence type="ECO:0000256" key="2">
    <source>
        <dbReference type="ARBA" id="ARBA00022475"/>
    </source>
</evidence>
<dbReference type="GO" id="GO:0005886">
    <property type="term" value="C:plasma membrane"/>
    <property type="evidence" value="ECO:0007669"/>
    <property type="project" value="UniProtKB-SubCell"/>
</dbReference>